<dbReference type="EMBL" id="BKCJ010266977">
    <property type="protein sequence ID" value="GEZ33764.1"/>
    <property type="molecule type" value="Genomic_DNA"/>
</dbReference>
<organism evidence="7">
    <name type="scientific">Tanacetum cinerariifolium</name>
    <name type="common">Dalmatian daisy</name>
    <name type="synonym">Chrysanthemum cinerariifolium</name>
    <dbReference type="NCBI Taxonomy" id="118510"/>
    <lineage>
        <taxon>Eukaryota</taxon>
        <taxon>Viridiplantae</taxon>
        <taxon>Streptophyta</taxon>
        <taxon>Embryophyta</taxon>
        <taxon>Tracheophyta</taxon>
        <taxon>Spermatophyta</taxon>
        <taxon>Magnoliopsida</taxon>
        <taxon>eudicotyledons</taxon>
        <taxon>Gunneridae</taxon>
        <taxon>Pentapetalae</taxon>
        <taxon>asterids</taxon>
        <taxon>campanulids</taxon>
        <taxon>Asterales</taxon>
        <taxon>Asteraceae</taxon>
        <taxon>Asteroideae</taxon>
        <taxon>Anthemideae</taxon>
        <taxon>Anthemidinae</taxon>
        <taxon>Tanacetum</taxon>
    </lineage>
</organism>
<dbReference type="PANTHER" id="PTHR47950:SF49">
    <property type="entry name" value="CYTOCHROME P450"/>
    <property type="match status" value="1"/>
</dbReference>
<reference evidence="7" key="1">
    <citation type="journal article" date="2019" name="Sci. Rep.">
        <title>Draft genome of Tanacetum cinerariifolium, the natural source of mosquito coil.</title>
        <authorList>
            <person name="Yamashiro T."/>
            <person name="Shiraishi A."/>
            <person name="Satake H."/>
            <person name="Nakayama K."/>
        </authorList>
    </citation>
    <scope>NUCLEOTIDE SEQUENCE</scope>
</reference>
<keyword evidence="5" id="KW-0560">Oxidoreductase</keyword>
<feature type="non-terminal residue" evidence="7">
    <location>
        <position position="112"/>
    </location>
</feature>
<dbReference type="SUPFAM" id="SSF48264">
    <property type="entry name" value="Cytochrome P450"/>
    <property type="match status" value="1"/>
</dbReference>
<dbReference type="GO" id="GO:0016705">
    <property type="term" value="F:oxidoreductase activity, acting on paired donors, with incorporation or reduction of molecular oxygen"/>
    <property type="evidence" value="ECO:0007669"/>
    <property type="project" value="InterPro"/>
</dbReference>
<evidence type="ECO:0000256" key="5">
    <source>
        <dbReference type="ARBA" id="ARBA00023002"/>
    </source>
</evidence>
<evidence type="ECO:0000256" key="3">
    <source>
        <dbReference type="ARBA" id="ARBA00022617"/>
    </source>
</evidence>
<dbReference type="PANTHER" id="PTHR47950">
    <property type="entry name" value="CYTOCHROME P450, FAMILY 76, SUBFAMILY C, POLYPEPTIDE 5-RELATED"/>
    <property type="match status" value="1"/>
</dbReference>
<dbReference type="Gene3D" id="1.10.630.10">
    <property type="entry name" value="Cytochrome P450"/>
    <property type="match status" value="1"/>
</dbReference>
<dbReference type="GO" id="GO:0005506">
    <property type="term" value="F:iron ion binding"/>
    <property type="evidence" value="ECO:0007669"/>
    <property type="project" value="InterPro"/>
</dbReference>
<evidence type="ECO:0000256" key="1">
    <source>
        <dbReference type="ARBA" id="ARBA00001971"/>
    </source>
</evidence>
<comment type="similarity">
    <text evidence="2">Belongs to the cytochrome P450 family.</text>
</comment>
<comment type="caution">
    <text evidence="7">The sequence shown here is derived from an EMBL/GenBank/DDBJ whole genome shotgun (WGS) entry which is preliminary data.</text>
</comment>
<keyword evidence="4" id="KW-0479">Metal-binding</keyword>
<gene>
    <name evidence="7" type="ORF">Tci_505737</name>
</gene>
<evidence type="ECO:0000256" key="4">
    <source>
        <dbReference type="ARBA" id="ARBA00022723"/>
    </source>
</evidence>
<dbReference type="AlphaFoldDB" id="A0A699IGD4"/>
<keyword evidence="3" id="KW-0349">Heme</keyword>
<evidence type="ECO:0000313" key="7">
    <source>
        <dbReference type="EMBL" id="GEZ33764.1"/>
    </source>
</evidence>
<name>A0A699IGD4_TANCI</name>
<comment type="cofactor">
    <cofactor evidence="1">
        <name>heme</name>
        <dbReference type="ChEBI" id="CHEBI:30413"/>
    </cofactor>
</comment>
<keyword evidence="6" id="KW-0408">Iron</keyword>
<dbReference type="Pfam" id="PF00067">
    <property type="entry name" value="p450"/>
    <property type="match status" value="1"/>
</dbReference>
<dbReference type="GO" id="GO:0004497">
    <property type="term" value="F:monooxygenase activity"/>
    <property type="evidence" value="ECO:0007669"/>
    <property type="project" value="InterPro"/>
</dbReference>
<dbReference type="GO" id="GO:0020037">
    <property type="term" value="F:heme binding"/>
    <property type="evidence" value="ECO:0007669"/>
    <property type="project" value="InterPro"/>
</dbReference>
<dbReference type="InterPro" id="IPR036396">
    <property type="entry name" value="Cyt_P450_sf"/>
</dbReference>
<accession>A0A699IGD4</accession>
<evidence type="ECO:0000256" key="6">
    <source>
        <dbReference type="ARBA" id="ARBA00023004"/>
    </source>
</evidence>
<sequence length="112" mass="13004">MPHVSTAMFAKTYGHIISFRIVSQNVVVVSSTEAAMEVLKTQDHILFGRILPDILRQPIKDFYLIWSPDENGIRQGPWKLCWKRKRIFLDHSFESNMTNAQINILIMELFVA</sequence>
<evidence type="ECO:0000256" key="2">
    <source>
        <dbReference type="ARBA" id="ARBA00010617"/>
    </source>
</evidence>
<proteinExistence type="inferred from homology"/>
<dbReference type="InterPro" id="IPR001128">
    <property type="entry name" value="Cyt_P450"/>
</dbReference>
<protein>
    <submittedName>
        <fullName evidence="7">Cytochrome P450</fullName>
    </submittedName>
</protein>